<name>A0A9E2SB61_9BACT</name>
<feature type="chain" id="PRO_5038388454" evidence="1">
    <location>
        <begin position="21"/>
        <end position="130"/>
    </location>
</feature>
<evidence type="ECO:0000313" key="3">
    <source>
        <dbReference type="Proteomes" id="UP000812270"/>
    </source>
</evidence>
<organism evidence="2 3">
    <name type="scientific">Pinibacter aurantiacus</name>
    <dbReference type="NCBI Taxonomy" id="2851599"/>
    <lineage>
        <taxon>Bacteria</taxon>
        <taxon>Pseudomonadati</taxon>
        <taxon>Bacteroidota</taxon>
        <taxon>Chitinophagia</taxon>
        <taxon>Chitinophagales</taxon>
        <taxon>Chitinophagaceae</taxon>
        <taxon>Pinibacter</taxon>
    </lineage>
</organism>
<evidence type="ECO:0000256" key="1">
    <source>
        <dbReference type="SAM" id="SignalP"/>
    </source>
</evidence>
<dbReference type="RefSeq" id="WP_217791625.1">
    <property type="nucleotide sequence ID" value="NZ_JAHSPG010000008.1"/>
</dbReference>
<gene>
    <name evidence="2" type="ORF">KTO63_12495</name>
</gene>
<evidence type="ECO:0000313" key="2">
    <source>
        <dbReference type="EMBL" id="MBV4357974.1"/>
    </source>
</evidence>
<protein>
    <submittedName>
        <fullName evidence="2">Uncharacterized protein</fullName>
    </submittedName>
</protein>
<dbReference type="AlphaFoldDB" id="A0A9E2SB61"/>
<sequence length="130" mass="14889">MLSLLLLCFGMMSFTMPANHFLTGFSSNTSFPEGSRPNISFQTFICNEIVDMINPSHADENDFPVRQLNFTYLAEHSQKQAARPLQQYIIPFVKVVPPTVVTETKKVYKPADSKKILSDYYNFLHLFALF</sequence>
<reference evidence="2" key="1">
    <citation type="submission" date="2021-06" db="EMBL/GenBank/DDBJ databases">
        <authorList>
            <person name="Huq M.A."/>
        </authorList>
    </citation>
    <scope>NUCLEOTIDE SEQUENCE</scope>
    <source>
        <strain evidence="2">MAH-26</strain>
    </source>
</reference>
<proteinExistence type="predicted"/>
<dbReference type="Proteomes" id="UP000812270">
    <property type="component" value="Unassembled WGS sequence"/>
</dbReference>
<accession>A0A9E2SB61</accession>
<feature type="signal peptide" evidence="1">
    <location>
        <begin position="1"/>
        <end position="20"/>
    </location>
</feature>
<dbReference type="EMBL" id="JAHSPG010000008">
    <property type="protein sequence ID" value="MBV4357974.1"/>
    <property type="molecule type" value="Genomic_DNA"/>
</dbReference>
<keyword evidence="3" id="KW-1185">Reference proteome</keyword>
<comment type="caution">
    <text evidence="2">The sequence shown here is derived from an EMBL/GenBank/DDBJ whole genome shotgun (WGS) entry which is preliminary data.</text>
</comment>
<keyword evidence="1" id="KW-0732">Signal</keyword>